<accession>A0A8J2WPN5</accession>
<feature type="domain" description="DH" evidence="2">
    <location>
        <begin position="414"/>
        <end position="603"/>
    </location>
</feature>
<feature type="compositionally biased region" description="Polar residues" evidence="1">
    <location>
        <begin position="316"/>
        <end position="331"/>
    </location>
</feature>
<proteinExistence type="predicted"/>
<dbReference type="InterPro" id="IPR011993">
    <property type="entry name" value="PH-like_dom_sf"/>
</dbReference>
<protein>
    <recommendedName>
        <fullName evidence="6">Protein ECT2</fullName>
    </recommendedName>
</protein>
<dbReference type="SUPFAM" id="SSF48065">
    <property type="entry name" value="DBL homology domain (DH-domain)"/>
    <property type="match status" value="1"/>
</dbReference>
<dbReference type="SMART" id="SM00325">
    <property type="entry name" value="RhoGEF"/>
    <property type="match status" value="1"/>
</dbReference>
<keyword evidence="5" id="KW-1185">Reference proteome</keyword>
<dbReference type="OrthoDB" id="9997817at2759"/>
<dbReference type="SMART" id="SM00292">
    <property type="entry name" value="BRCT"/>
    <property type="match status" value="2"/>
</dbReference>
<dbReference type="InterPro" id="IPR036420">
    <property type="entry name" value="BRCT_dom_sf"/>
</dbReference>
<dbReference type="InterPro" id="IPR035899">
    <property type="entry name" value="DBL_dom_sf"/>
</dbReference>
<dbReference type="Gene3D" id="2.30.29.30">
    <property type="entry name" value="Pleckstrin-homology domain (PH domain)/Phosphotyrosine-binding domain (PTB)"/>
    <property type="match status" value="1"/>
</dbReference>
<dbReference type="Pfam" id="PF21243">
    <property type="entry name" value="ECT2_BRCT0"/>
    <property type="match status" value="1"/>
</dbReference>
<dbReference type="PROSITE" id="PS00741">
    <property type="entry name" value="DH_1"/>
    <property type="match status" value="1"/>
</dbReference>
<feature type="domain" description="BRCT" evidence="3">
    <location>
        <begin position="223"/>
        <end position="311"/>
    </location>
</feature>
<dbReference type="InterPro" id="IPR001357">
    <property type="entry name" value="BRCT_dom"/>
</dbReference>
<gene>
    <name evidence="4" type="ORF">DGAL_LOCUS14673</name>
</gene>
<reference evidence="4" key="1">
    <citation type="submission" date="2021-11" db="EMBL/GenBank/DDBJ databases">
        <authorList>
            <person name="Schell T."/>
        </authorList>
    </citation>
    <scope>NUCLEOTIDE SEQUENCE</scope>
    <source>
        <strain evidence="4">M5</strain>
    </source>
</reference>
<dbReference type="Gene3D" id="3.40.50.10190">
    <property type="entry name" value="BRCT domain"/>
    <property type="match status" value="3"/>
</dbReference>
<dbReference type="GO" id="GO:0005938">
    <property type="term" value="C:cell cortex"/>
    <property type="evidence" value="ECO:0007669"/>
    <property type="project" value="TreeGrafter"/>
</dbReference>
<evidence type="ECO:0000259" key="3">
    <source>
        <dbReference type="PROSITE" id="PS50172"/>
    </source>
</evidence>
<dbReference type="CDD" id="cd17732">
    <property type="entry name" value="BRCT_Ect2_rpt2"/>
    <property type="match status" value="1"/>
</dbReference>
<dbReference type="SUPFAM" id="SSF52113">
    <property type="entry name" value="BRCT domain"/>
    <property type="match status" value="2"/>
</dbReference>
<comment type="caution">
    <text evidence="4">The sequence shown here is derived from an EMBL/GenBank/DDBJ whole genome shotgun (WGS) entry which is preliminary data.</text>
</comment>
<dbReference type="Proteomes" id="UP000789390">
    <property type="component" value="Unassembled WGS sequence"/>
</dbReference>
<evidence type="ECO:0000259" key="2">
    <source>
        <dbReference type="PROSITE" id="PS50010"/>
    </source>
</evidence>
<feature type="region of interest" description="Disordered" evidence="1">
    <location>
        <begin position="316"/>
        <end position="372"/>
    </location>
</feature>
<dbReference type="CDD" id="cd00160">
    <property type="entry name" value="RhoGEF"/>
    <property type="match status" value="1"/>
</dbReference>
<evidence type="ECO:0000313" key="5">
    <source>
        <dbReference type="Proteomes" id="UP000789390"/>
    </source>
</evidence>
<dbReference type="InterPro" id="IPR049396">
    <property type="entry name" value="ECT2_BRCT0"/>
</dbReference>
<dbReference type="InterPro" id="IPR000219">
    <property type="entry name" value="DH_dom"/>
</dbReference>
<dbReference type="GO" id="GO:2000431">
    <property type="term" value="P:regulation of cytokinesis, actomyosin contractile ring assembly"/>
    <property type="evidence" value="ECO:0007669"/>
    <property type="project" value="InterPro"/>
</dbReference>
<sequence>MMETTYDMSGSVSASMNYLTLQTPSKKSRRNKEDSQPVITSKICLVGKVKDVKGVSEAAESFGVPVIHSEDGLEYVSSQHDTVFVLYDFSDNIFEVLYKKECRILGYSALLDIVSKKYFMPELDRPLFSISMENVVSCFTGFRNREEVNTLVSCIHHMGGSIRKEFDCNKITHLIANKVGGEKYQYAVTFNIPVMSASWVHLAWERRHDLSVRAIDSTMQTNSALKIFEGTNVCWIGVNDEEVTQMNEILTNNGGLVTTLDDPNCTHVVIDPLGVGVVPEKLPSKAMLVEVKWFWVSIQMDICASEKLYPYKETHLTSPRNGVLSPTTPGSRTRKRKRLKDTVSQLAAHGGSPGLLQVPSSGHDSHRRRSSISESGLLSLSGSFLDATSPEKVGGQGDLSISVPTPQDLKAMSPRHQVFMELLHTEMNYVEILETIVEVFKKPLEDPSQVGGSLLDPTEVKIIFGNLPPIHEIHFELLVQLKNTALNWREDISVGALILKHSHDLVKAYPPFVNFFEQTKEVLSMSDRSKPRFHAFLKLGQSNPKCRRQSLQELLIRPVQRLPSISLLLNDLLKQTPKSNPDYGELEKALSTIKEVMTHINEDKRRTEGQVVLFDIFNDIENCPAHIVSSHRSFVSQCDVIELGDGIVGRGGQLTLFLFSDVIEICKRRSRGNTLRRDVSTISLQPPRGGADKGSKPTYKHVELISVSHVKRVIDITETEDCQNVFALICRSHYETKERLYSFEITSEDVDKVAFLKTLCRLMANITCRADAENYLACMEARQLDIDTGDLASGTLRRAARLASKTRMAVNRAFSFSKTPNRLKRAMSTVMSPLRSSNTSNLCDTSLISPMMNGGAVGMAASCANLAMMDSDTGLRTTPSSSTLKNFKSSSLGFNAHKRL</sequence>
<evidence type="ECO:0000256" key="1">
    <source>
        <dbReference type="SAM" id="MobiDB-lite"/>
    </source>
</evidence>
<dbReference type="Pfam" id="PF12738">
    <property type="entry name" value="PTCB-BRCT"/>
    <property type="match status" value="1"/>
</dbReference>
<dbReference type="Gene3D" id="1.20.900.10">
    <property type="entry name" value="Dbl homology (DH) domain"/>
    <property type="match status" value="1"/>
</dbReference>
<dbReference type="GO" id="GO:0000281">
    <property type="term" value="P:mitotic cytokinesis"/>
    <property type="evidence" value="ECO:0007669"/>
    <property type="project" value="TreeGrafter"/>
</dbReference>
<evidence type="ECO:0008006" key="6">
    <source>
        <dbReference type="Google" id="ProtNLM"/>
    </source>
</evidence>
<dbReference type="PANTHER" id="PTHR16777">
    <property type="entry name" value="PROTEIN ECT2"/>
    <property type="match status" value="1"/>
</dbReference>
<name>A0A8J2WPN5_9CRUS</name>
<dbReference type="PROSITE" id="PS50010">
    <property type="entry name" value="DH_2"/>
    <property type="match status" value="1"/>
</dbReference>
<dbReference type="GO" id="GO:0005096">
    <property type="term" value="F:GTPase activator activity"/>
    <property type="evidence" value="ECO:0007669"/>
    <property type="project" value="InterPro"/>
</dbReference>
<dbReference type="GO" id="GO:0035556">
    <property type="term" value="P:intracellular signal transduction"/>
    <property type="evidence" value="ECO:0007669"/>
    <property type="project" value="InterPro"/>
</dbReference>
<organism evidence="4 5">
    <name type="scientific">Daphnia galeata</name>
    <dbReference type="NCBI Taxonomy" id="27404"/>
    <lineage>
        <taxon>Eukaryota</taxon>
        <taxon>Metazoa</taxon>
        <taxon>Ecdysozoa</taxon>
        <taxon>Arthropoda</taxon>
        <taxon>Crustacea</taxon>
        <taxon>Branchiopoda</taxon>
        <taxon>Diplostraca</taxon>
        <taxon>Cladocera</taxon>
        <taxon>Anomopoda</taxon>
        <taxon>Daphniidae</taxon>
        <taxon>Daphnia</taxon>
    </lineage>
</organism>
<dbReference type="Pfam" id="PF21242">
    <property type="entry name" value="ECT2_PH"/>
    <property type="match status" value="1"/>
</dbReference>
<dbReference type="CDD" id="cd17733">
    <property type="entry name" value="BRCT_Ect2_rpt1"/>
    <property type="match status" value="1"/>
</dbReference>
<dbReference type="PANTHER" id="PTHR16777:SF2">
    <property type="entry name" value="PROTEIN ECT2"/>
    <property type="match status" value="1"/>
</dbReference>
<dbReference type="InterPro" id="IPR049395">
    <property type="entry name" value="ECT2_PH"/>
</dbReference>
<feature type="domain" description="BRCT" evidence="3">
    <location>
        <begin position="132"/>
        <end position="200"/>
    </location>
</feature>
<dbReference type="GO" id="GO:0005634">
    <property type="term" value="C:nucleus"/>
    <property type="evidence" value="ECO:0007669"/>
    <property type="project" value="InterPro"/>
</dbReference>
<evidence type="ECO:0000313" key="4">
    <source>
        <dbReference type="EMBL" id="CAH0111063.1"/>
    </source>
</evidence>
<dbReference type="GO" id="GO:0005085">
    <property type="term" value="F:guanyl-nucleotide exchange factor activity"/>
    <property type="evidence" value="ECO:0007669"/>
    <property type="project" value="InterPro"/>
</dbReference>
<dbReference type="CDD" id="cd01229">
    <property type="entry name" value="PH_Ect2"/>
    <property type="match status" value="1"/>
</dbReference>
<dbReference type="EMBL" id="CAKKLH010000309">
    <property type="protein sequence ID" value="CAH0111063.1"/>
    <property type="molecule type" value="Genomic_DNA"/>
</dbReference>
<dbReference type="PROSITE" id="PS50172">
    <property type="entry name" value="BRCT"/>
    <property type="match status" value="2"/>
</dbReference>
<dbReference type="Pfam" id="PF00621">
    <property type="entry name" value="RhoGEF"/>
    <property type="match status" value="1"/>
</dbReference>
<dbReference type="SUPFAM" id="SSF50729">
    <property type="entry name" value="PH domain-like"/>
    <property type="match status" value="1"/>
</dbReference>
<dbReference type="InterPro" id="IPR026817">
    <property type="entry name" value="Ect2"/>
</dbReference>
<dbReference type="AlphaFoldDB" id="A0A8J2WPN5"/>
<dbReference type="GO" id="GO:0007399">
    <property type="term" value="P:nervous system development"/>
    <property type="evidence" value="ECO:0007669"/>
    <property type="project" value="TreeGrafter"/>
</dbReference>
<dbReference type="InterPro" id="IPR001331">
    <property type="entry name" value="GDS_CDC24_CS"/>
</dbReference>